<dbReference type="EMBL" id="CAJVQB010035527">
    <property type="protein sequence ID" value="CAG8822656.1"/>
    <property type="molecule type" value="Genomic_DNA"/>
</dbReference>
<comment type="caution">
    <text evidence="1">The sequence shown here is derived from an EMBL/GenBank/DDBJ whole genome shotgun (WGS) entry which is preliminary data.</text>
</comment>
<reference evidence="1 2" key="1">
    <citation type="submission" date="2021-06" db="EMBL/GenBank/DDBJ databases">
        <authorList>
            <person name="Kallberg Y."/>
            <person name="Tangrot J."/>
            <person name="Rosling A."/>
        </authorList>
    </citation>
    <scope>NUCLEOTIDE SEQUENCE [LARGE SCALE GENOMIC DNA]</scope>
    <source>
        <strain evidence="1 2">120-4 pot B 10/14</strain>
    </source>
</reference>
<dbReference type="Proteomes" id="UP000789901">
    <property type="component" value="Unassembled WGS sequence"/>
</dbReference>
<sequence length="162" mass="18383">YFEPEVGSLRPDSGYLKPNIGSRRLPDNELKDSQGFIGLLVTFLSIIHMHLTPTISYLPSESTKHQPIFDTLGTFRNILQEDKVIKVSRESILTQKCIKSYIINDEQAHFSSSIRIYLNGDDLIYSSKNSRQAVTVSTASSNISFNNTNQILEQTKQEKEKN</sequence>
<accession>A0ABN7W9J2</accession>
<evidence type="ECO:0000313" key="2">
    <source>
        <dbReference type="Proteomes" id="UP000789901"/>
    </source>
</evidence>
<gene>
    <name evidence="1" type="ORF">GMARGA_LOCUS28150</name>
</gene>
<proteinExistence type="predicted"/>
<organism evidence="1 2">
    <name type="scientific">Gigaspora margarita</name>
    <dbReference type="NCBI Taxonomy" id="4874"/>
    <lineage>
        <taxon>Eukaryota</taxon>
        <taxon>Fungi</taxon>
        <taxon>Fungi incertae sedis</taxon>
        <taxon>Mucoromycota</taxon>
        <taxon>Glomeromycotina</taxon>
        <taxon>Glomeromycetes</taxon>
        <taxon>Diversisporales</taxon>
        <taxon>Gigasporaceae</taxon>
        <taxon>Gigaspora</taxon>
    </lineage>
</organism>
<keyword evidence="2" id="KW-1185">Reference proteome</keyword>
<evidence type="ECO:0000313" key="1">
    <source>
        <dbReference type="EMBL" id="CAG8822656.1"/>
    </source>
</evidence>
<protein>
    <submittedName>
        <fullName evidence="1">9160_t:CDS:1</fullName>
    </submittedName>
</protein>
<feature type="non-terminal residue" evidence="1">
    <location>
        <position position="1"/>
    </location>
</feature>
<name>A0ABN7W9J2_GIGMA</name>